<comment type="caution">
    <text evidence="2">The sequence shown here is derived from an EMBL/GenBank/DDBJ whole genome shotgun (WGS) entry which is preliminary data.</text>
</comment>
<proteinExistence type="predicted"/>
<feature type="coiled-coil region" evidence="1">
    <location>
        <begin position="75"/>
        <end position="102"/>
    </location>
</feature>
<dbReference type="EMBL" id="JAYMFH010000003">
    <property type="protein sequence ID" value="MEC4294371.1"/>
    <property type="molecule type" value="Genomic_DNA"/>
</dbReference>
<dbReference type="Proteomes" id="UP001343724">
    <property type="component" value="Unassembled WGS sequence"/>
</dbReference>
<reference evidence="2 3" key="1">
    <citation type="submission" date="2024-01" db="EMBL/GenBank/DDBJ databases">
        <title>novel species in genus Adlercreutzia.</title>
        <authorList>
            <person name="Liu X."/>
        </authorList>
    </citation>
    <scope>NUCLEOTIDE SEQUENCE [LARGE SCALE GENOMIC DNA]</scope>
    <source>
        <strain evidence="2 3">R22</strain>
    </source>
</reference>
<dbReference type="RefSeq" id="WP_326439597.1">
    <property type="nucleotide sequence ID" value="NZ_JAYMFH010000003.1"/>
</dbReference>
<protein>
    <recommendedName>
        <fullName evidence="4">Nucleotide pyrophosphohydrolase</fullName>
    </recommendedName>
</protein>
<evidence type="ECO:0008006" key="4">
    <source>
        <dbReference type="Google" id="ProtNLM"/>
    </source>
</evidence>
<gene>
    <name evidence="2" type="ORF">VJ920_03485</name>
</gene>
<evidence type="ECO:0000313" key="2">
    <source>
        <dbReference type="EMBL" id="MEC4294371.1"/>
    </source>
</evidence>
<sequence>MTGFYRFPAMAKLGELTGEQQAEHIAQEAEEVSEALGGMKRCHEMAFTSNEDIDHDKAKESRLAYGMELMDVIHAAETALRMEFEDEELDDLREAVIEKNRARGYYGGDAR</sequence>
<evidence type="ECO:0000313" key="3">
    <source>
        <dbReference type="Proteomes" id="UP001343724"/>
    </source>
</evidence>
<evidence type="ECO:0000256" key="1">
    <source>
        <dbReference type="SAM" id="Coils"/>
    </source>
</evidence>
<keyword evidence="3" id="KW-1185">Reference proteome</keyword>
<organism evidence="2 3">
    <name type="scientific">Adlercreutzia shanghongiae</name>
    <dbReference type="NCBI Taxonomy" id="3111773"/>
    <lineage>
        <taxon>Bacteria</taxon>
        <taxon>Bacillati</taxon>
        <taxon>Actinomycetota</taxon>
        <taxon>Coriobacteriia</taxon>
        <taxon>Eggerthellales</taxon>
        <taxon>Eggerthellaceae</taxon>
        <taxon>Adlercreutzia</taxon>
    </lineage>
</organism>
<name>A0ABU6IWZ9_9ACTN</name>
<accession>A0ABU6IWZ9</accession>
<keyword evidence="1" id="KW-0175">Coiled coil</keyword>